<dbReference type="RefSeq" id="WP_114582860.1">
    <property type="nucleotide sequence ID" value="NZ_QPMH01000014.1"/>
</dbReference>
<feature type="binding site" evidence="12">
    <location>
        <position position="835"/>
    </location>
    <ligand>
        <name>Mg(2+)</name>
        <dbReference type="ChEBI" id="CHEBI:18420"/>
        <label>2</label>
    </ligand>
</feature>
<dbReference type="InterPro" id="IPR041383">
    <property type="entry name" value="RuvC_III"/>
</dbReference>
<feature type="active site" description="Proton acceptor for HNH nuclease domain" evidence="12">
    <location>
        <position position="620"/>
    </location>
</feature>
<dbReference type="PROSITE" id="PS51749">
    <property type="entry name" value="HNH_CAS9"/>
    <property type="match status" value="1"/>
</dbReference>
<dbReference type="NCBIfam" id="TIGR01865">
    <property type="entry name" value="cas_Csn1"/>
    <property type="match status" value="1"/>
</dbReference>
<comment type="caution">
    <text evidence="15">The sequence shown here is derived from an EMBL/GenBank/DDBJ whole genome shotgun (WGS) entry which is preliminary data.</text>
</comment>
<keyword evidence="9 12" id="KW-0238">DNA-binding</keyword>
<dbReference type="Pfam" id="PF13395">
    <property type="entry name" value="HNH_4"/>
    <property type="match status" value="1"/>
</dbReference>
<sequence length="1167" mass="129901">MPADTSSNLPWMLGVDIGTDSIGWAAFRCCAGPDRPAAEKLLAGGVRLFDSGRDPETQTSKQRERGEKRRARRPKRARRWRKAQLEACLKQAGIDGHPGDGADPYALRAKAAKGAVEPAELRAVLLHMNKHRGFRSNLLDRRQADTRADSKKGKKANKDGGQEDSGQNEETNFWLGAEAHLRERMAATGAPTVGALFAADLAQGRPVRMRYGGGDAYAPTRALIEEELGKIREMQEAAFPGLDWDAVAELVLDQRPLRSPEAGRCGYLPEEDRAWRALPSVQEFILRQTLGNLRLPQGFDEADRPLTAVEYEAALTELRQVPRLEWPKLRKAIGIGRNKFTVELQAGAGKQASRAAEGHQTDALFAPLIPGWNERSLTEKDALFTELWERRGRRAGLLAYIRDSRQGLGLDGERAGMLADAVQFELPTGRAQISAAAAHRILPYMTPGVRVHDAVVEALGRDPTDARPAHRYARLPYYAQAMPDVGMNGTGAPEDLDDPERFHGRIANISVHIALNELRKLVNKLLDRYGSDLRLVVVETTRELKAGAEERQTRQRDQAAKEADNAAIDAELRRQGQWLSNARERRRRHRLAKRQNHLCPYTGNRIAAADLLSEAYEVDHVIPVSLGGRDVESNMVICEAAANRRKGDRTPWEAFHDDPAWQARVDNFLEGLDPSERKAIAWRFGEKAAALAKRGGDDEDDESSWAPRQITDTSYIARTSVRYLRHVVAERPGNDVIASNGRLTGWLRAAWDLTPPMRGRDLIPLSHAALGDPQLLDQELAALEPAHLRKAVDSLIKAWTPKVSKRLPDANRADVAAYLVRGAGGRKNRLDHRHHFIDAAVIATTDRPMVQWINTLHSRHGADGLPNPAEAEVAEPYEGFRADVMRTYERIWPSFRPRHRTEGQLHEETLYGVRDATNGDAPGKNLVLRRPVERLFQDANGKPLPDDKVEKTMSAFASPRMRERFEAVVGEYRAAEPEASLSDLCLKAARDPRWGPRGMTGNTVVTGTYDGDETRSVIWNFRGNTGAAVITGGNTFYHVWELTGRNGKVKWQAEVVPRFHARNGNRPEPPQPGARLVMTLSQGDLLYWPGQTAERIFQVKKMVTDGRLYVWPARHATGREAAAYVQALFPAINLNGDQGYKFSSAEGLRKADIRPATISILGRLRVK</sequence>
<proteinExistence type="inferred from homology"/>
<dbReference type="Pfam" id="PF18470">
    <property type="entry name" value="Cas9_a"/>
    <property type="match status" value="1"/>
</dbReference>
<dbReference type="Pfam" id="PF18541">
    <property type="entry name" value="RuvC_III"/>
    <property type="match status" value="1"/>
</dbReference>
<dbReference type="GO" id="GO:0003677">
    <property type="term" value="F:DNA binding"/>
    <property type="evidence" value="ECO:0007669"/>
    <property type="project" value="UniProtKB-UniRule"/>
</dbReference>
<keyword evidence="16" id="KW-1185">Reference proteome</keyword>
<dbReference type="InterPro" id="IPR033114">
    <property type="entry name" value="HNH_CAS9"/>
</dbReference>
<dbReference type="GO" id="GO:0046872">
    <property type="term" value="F:metal ion binding"/>
    <property type="evidence" value="ECO:0007669"/>
    <property type="project" value="UniProtKB-UniRule"/>
</dbReference>
<feature type="region of interest" description="Disordered" evidence="13">
    <location>
        <begin position="136"/>
        <end position="170"/>
    </location>
</feature>
<comment type="function">
    <text evidence="12">CRISPR (clustered regularly interspaced short palindromic repeat) is an adaptive immune system that provides protection against mobile genetic elements (viruses, transposable elements and conjugative plasmids). CRISPR clusters contain spacers, sequences complementary to antecedent mobile elements, and target invading nucleic acids. CRISPR clusters are transcribed and processed into CRISPR RNA (crRNA). In type II CRISPR systems correct processing of pre-crRNA requires a trans-encoded small RNA (tracrRNA), endogenous ribonuclease 3 (rnc) and this protein. The tracrRNA serves as a guide for ribonuclease 3-aided processing of pre-crRNA. Subsequently Cas9/crRNA/tracrRNA endonucleolytically cleaves linear or circular dsDNA target complementary to the spacer; Cas9 is inactive in the absence of the 2 guide RNAs (gRNA). Cas9 recognizes the protospacer adjacent motif (PAM) in the CRISPR repeat sequences to help distinguish self versus nonself, as targets within the bacterial CRISPR locus do not have PAMs. PAM recognition is also required for catalytic activity.</text>
</comment>
<accession>A0A369TE57</accession>
<dbReference type="GO" id="GO:0004519">
    <property type="term" value="F:endonuclease activity"/>
    <property type="evidence" value="ECO:0007669"/>
    <property type="project" value="UniProtKB-UniRule"/>
</dbReference>
<evidence type="ECO:0000256" key="8">
    <source>
        <dbReference type="ARBA" id="ARBA00023118"/>
    </source>
</evidence>
<evidence type="ECO:0000259" key="14">
    <source>
        <dbReference type="PROSITE" id="PS51749"/>
    </source>
</evidence>
<feature type="compositionally biased region" description="Basic and acidic residues" evidence="13">
    <location>
        <begin position="138"/>
        <end position="161"/>
    </location>
</feature>
<comment type="subunit">
    <text evidence="11 12">Monomer. Binds crRNA and tracrRNA.</text>
</comment>
<evidence type="ECO:0000256" key="1">
    <source>
        <dbReference type="ARBA" id="ARBA00001946"/>
    </source>
</evidence>
<protein>
    <recommendedName>
        <fullName evidence="12">CRISPR-associated endonuclease Cas9</fullName>
        <ecNumber evidence="12">3.1.-.-</ecNumber>
    </recommendedName>
</protein>
<dbReference type="Proteomes" id="UP000253941">
    <property type="component" value="Unassembled WGS sequence"/>
</dbReference>
<evidence type="ECO:0000256" key="7">
    <source>
        <dbReference type="ARBA" id="ARBA00022884"/>
    </source>
</evidence>
<feature type="active site" description="For RuvC-like nuclease domain" evidence="12">
    <location>
        <position position="16"/>
    </location>
</feature>
<evidence type="ECO:0000313" key="15">
    <source>
        <dbReference type="EMBL" id="RDD61216.1"/>
    </source>
</evidence>
<keyword evidence="7 12" id="KW-0694">RNA-binding</keyword>
<keyword evidence="2 12" id="KW-0540">Nuclease</keyword>
<dbReference type="HAMAP" id="MF_01480">
    <property type="entry name" value="Cas9"/>
    <property type="match status" value="1"/>
</dbReference>
<dbReference type="GO" id="GO:0016787">
    <property type="term" value="F:hydrolase activity"/>
    <property type="evidence" value="ECO:0007669"/>
    <property type="project" value="UniProtKB-KW"/>
</dbReference>
<comment type="similarity">
    <text evidence="12">Belongs to the CRISPR-associated Cas9 family.</text>
</comment>
<evidence type="ECO:0000256" key="6">
    <source>
        <dbReference type="ARBA" id="ARBA00022842"/>
    </source>
</evidence>
<evidence type="ECO:0000256" key="2">
    <source>
        <dbReference type="ARBA" id="ARBA00022722"/>
    </source>
</evidence>
<dbReference type="InterPro" id="IPR036397">
    <property type="entry name" value="RNaseH_sf"/>
</dbReference>
<feature type="binding site" evidence="12">
    <location>
        <position position="16"/>
    </location>
    <ligand>
        <name>Mg(2+)</name>
        <dbReference type="ChEBI" id="CHEBI:18420"/>
        <label>2</label>
    </ligand>
</feature>
<feature type="binding site" evidence="12">
    <location>
        <position position="543"/>
    </location>
    <ligand>
        <name>Mg(2+)</name>
        <dbReference type="ChEBI" id="CHEBI:18420"/>
        <label>1</label>
    </ligand>
</feature>
<organism evidence="15 16">
    <name type="scientific">Ferruginivarius sediminum</name>
    <dbReference type="NCBI Taxonomy" id="2661937"/>
    <lineage>
        <taxon>Bacteria</taxon>
        <taxon>Pseudomonadati</taxon>
        <taxon>Pseudomonadota</taxon>
        <taxon>Alphaproteobacteria</taxon>
        <taxon>Rhodospirillales</taxon>
        <taxon>Rhodospirillaceae</taxon>
        <taxon>Ferruginivarius</taxon>
    </lineage>
</organism>
<feature type="binding site" evidence="12">
    <location>
        <position position="539"/>
    </location>
    <ligand>
        <name>Mg(2+)</name>
        <dbReference type="ChEBI" id="CHEBI:18420"/>
        <label>1</label>
    </ligand>
</feature>
<feature type="compositionally biased region" description="Basic and acidic residues" evidence="13">
    <location>
        <begin position="50"/>
        <end position="67"/>
    </location>
</feature>
<keyword evidence="3 12" id="KW-0479">Metal-binding</keyword>
<name>A0A369TE57_9PROT</name>
<evidence type="ECO:0000256" key="4">
    <source>
        <dbReference type="ARBA" id="ARBA00022759"/>
    </source>
</evidence>
<feature type="binding site" evidence="12">
    <location>
        <position position="16"/>
    </location>
    <ligand>
        <name>Mg(2+)</name>
        <dbReference type="ChEBI" id="CHEBI:18420"/>
        <label>1</label>
    </ligand>
</feature>
<feature type="compositionally biased region" description="Basic residues" evidence="13">
    <location>
        <begin position="68"/>
        <end position="80"/>
    </location>
</feature>
<gene>
    <name evidence="12" type="primary">cas9</name>
    <name evidence="15" type="ORF">DRB17_14110</name>
</gene>
<keyword evidence="4 12" id="KW-0255">Endonuclease</keyword>
<keyword evidence="8 12" id="KW-0051">Antiviral defense</keyword>
<evidence type="ECO:0000256" key="3">
    <source>
        <dbReference type="ARBA" id="ARBA00022723"/>
    </source>
</evidence>
<dbReference type="SMART" id="SM00507">
    <property type="entry name" value="HNHc"/>
    <property type="match status" value="1"/>
</dbReference>
<feature type="region of interest" description="Disordered" evidence="13">
    <location>
        <begin position="49"/>
        <end position="80"/>
    </location>
</feature>
<evidence type="ECO:0000256" key="11">
    <source>
        <dbReference type="ARBA" id="ARBA00046380"/>
    </source>
</evidence>
<evidence type="ECO:0000256" key="5">
    <source>
        <dbReference type="ARBA" id="ARBA00022801"/>
    </source>
</evidence>
<comment type="domain">
    <text evidence="12">Has 2 endonuclease domains. The discontinuous RuvC-like domain cleaves the target DNA noncomplementary to crRNA while the HNH nuclease domain cleaves the target DNA complementary to crRNA.</text>
</comment>
<feature type="binding site" evidence="12">
    <location>
        <position position="543"/>
    </location>
    <ligand>
        <name>Mg(2+)</name>
        <dbReference type="ChEBI" id="CHEBI:18420"/>
        <label>2</label>
    </ligand>
</feature>
<evidence type="ECO:0000256" key="12">
    <source>
        <dbReference type="HAMAP-Rule" id="MF_01480"/>
    </source>
</evidence>
<dbReference type="InterPro" id="IPR028629">
    <property type="entry name" value="Cas9"/>
</dbReference>
<dbReference type="GO" id="GO:0003723">
    <property type="term" value="F:RNA binding"/>
    <property type="evidence" value="ECO:0007669"/>
    <property type="project" value="UniProtKB-UniRule"/>
</dbReference>
<evidence type="ECO:0000313" key="16">
    <source>
        <dbReference type="Proteomes" id="UP000253941"/>
    </source>
</evidence>
<keyword evidence="6 12" id="KW-0460">Magnesium</keyword>
<feature type="region of interest" description="Disordered" evidence="13">
    <location>
        <begin position="547"/>
        <end position="566"/>
    </location>
</feature>
<dbReference type="Gene3D" id="3.30.420.10">
    <property type="entry name" value="Ribonuclease H-like superfamily/Ribonuclease H"/>
    <property type="match status" value="2"/>
</dbReference>
<dbReference type="GO" id="GO:0043571">
    <property type="term" value="P:maintenance of CRISPR repeat elements"/>
    <property type="evidence" value="ECO:0007669"/>
    <property type="project" value="UniProtKB-UniRule"/>
</dbReference>
<dbReference type="EC" id="3.1.-.-" evidence="12"/>
<comment type="cofactor">
    <cofactor evidence="1 12">
        <name>Mg(2+)</name>
        <dbReference type="ChEBI" id="CHEBI:18420"/>
    </cofactor>
</comment>
<dbReference type="AlphaFoldDB" id="A0A369TE57"/>
<dbReference type="Gene3D" id="1.10.30.50">
    <property type="match status" value="1"/>
</dbReference>
<dbReference type="GO" id="GO:0051607">
    <property type="term" value="P:defense response to virus"/>
    <property type="evidence" value="ECO:0007669"/>
    <property type="project" value="UniProtKB-UniRule"/>
</dbReference>
<feature type="domain" description="HNH Cas9-type" evidence="14">
    <location>
        <begin position="541"/>
        <end position="710"/>
    </location>
</feature>
<dbReference type="EMBL" id="QPMH01000014">
    <property type="protein sequence ID" value="RDD61216.1"/>
    <property type="molecule type" value="Genomic_DNA"/>
</dbReference>
<evidence type="ECO:0000256" key="10">
    <source>
        <dbReference type="ARBA" id="ARBA00023211"/>
    </source>
</evidence>
<keyword evidence="10" id="KW-0464">Manganese</keyword>
<evidence type="ECO:0000256" key="9">
    <source>
        <dbReference type="ARBA" id="ARBA00023125"/>
    </source>
</evidence>
<evidence type="ECO:0000256" key="13">
    <source>
        <dbReference type="SAM" id="MobiDB-lite"/>
    </source>
</evidence>
<dbReference type="InterPro" id="IPR040619">
    <property type="entry name" value="Cas9_alpha-helical_lobe"/>
</dbReference>
<dbReference type="InterPro" id="IPR003615">
    <property type="entry name" value="HNH_nuc"/>
</dbReference>
<reference evidence="15 16" key="1">
    <citation type="submission" date="2018-07" db="EMBL/GenBank/DDBJ databases">
        <title>Venubactetium sediminum gen. nov., sp. nov., isolated from a marine solar saltern.</title>
        <authorList>
            <person name="Wang S."/>
        </authorList>
    </citation>
    <scope>NUCLEOTIDE SEQUENCE [LARGE SCALE GENOMIC DNA]</scope>
    <source>
        <strain evidence="15 16">WD2A32</strain>
    </source>
</reference>
<keyword evidence="5 12" id="KW-0378">Hydrolase</keyword>